<sequence length="56" mass="6789">TKHRNVKRVKRPMLEKIHSQKNKKEKLMNFETPTNPEIHRSADRRKKKTAKKRLTP</sequence>
<dbReference type="Proteomes" id="UP001233999">
    <property type="component" value="Unassembled WGS sequence"/>
</dbReference>
<feature type="non-terminal residue" evidence="2">
    <location>
        <position position="56"/>
    </location>
</feature>
<gene>
    <name evidence="2" type="ORF">L9F63_014561</name>
</gene>
<protein>
    <submittedName>
        <fullName evidence="2">Uncharacterized protein</fullName>
    </submittedName>
</protein>
<dbReference type="AlphaFoldDB" id="A0AAD8A8H1"/>
<evidence type="ECO:0000256" key="1">
    <source>
        <dbReference type="SAM" id="MobiDB-lite"/>
    </source>
</evidence>
<keyword evidence="3" id="KW-1185">Reference proteome</keyword>
<proteinExistence type="predicted"/>
<evidence type="ECO:0000313" key="3">
    <source>
        <dbReference type="Proteomes" id="UP001233999"/>
    </source>
</evidence>
<dbReference type="EMBL" id="JASPKZ010003081">
    <property type="protein sequence ID" value="KAJ9594001.1"/>
    <property type="molecule type" value="Genomic_DNA"/>
</dbReference>
<organism evidence="2 3">
    <name type="scientific">Diploptera punctata</name>
    <name type="common">Pacific beetle cockroach</name>
    <dbReference type="NCBI Taxonomy" id="6984"/>
    <lineage>
        <taxon>Eukaryota</taxon>
        <taxon>Metazoa</taxon>
        <taxon>Ecdysozoa</taxon>
        <taxon>Arthropoda</taxon>
        <taxon>Hexapoda</taxon>
        <taxon>Insecta</taxon>
        <taxon>Pterygota</taxon>
        <taxon>Neoptera</taxon>
        <taxon>Polyneoptera</taxon>
        <taxon>Dictyoptera</taxon>
        <taxon>Blattodea</taxon>
        <taxon>Blaberoidea</taxon>
        <taxon>Blaberidae</taxon>
        <taxon>Diplopterinae</taxon>
        <taxon>Diploptera</taxon>
    </lineage>
</organism>
<reference evidence="2" key="1">
    <citation type="journal article" date="2023" name="IScience">
        <title>Live-bearing cockroach genome reveals convergent evolutionary mechanisms linked to viviparity in insects and beyond.</title>
        <authorList>
            <person name="Fouks B."/>
            <person name="Harrison M.C."/>
            <person name="Mikhailova A.A."/>
            <person name="Marchal E."/>
            <person name="English S."/>
            <person name="Carruthers M."/>
            <person name="Jennings E.C."/>
            <person name="Chiamaka E.L."/>
            <person name="Frigard R.A."/>
            <person name="Pippel M."/>
            <person name="Attardo G.M."/>
            <person name="Benoit J.B."/>
            <person name="Bornberg-Bauer E."/>
            <person name="Tobe S.S."/>
        </authorList>
    </citation>
    <scope>NUCLEOTIDE SEQUENCE</scope>
    <source>
        <strain evidence="2">Stay&amp;Tobe</strain>
    </source>
</reference>
<accession>A0AAD8A8H1</accession>
<feature type="region of interest" description="Disordered" evidence="1">
    <location>
        <begin position="18"/>
        <end position="56"/>
    </location>
</feature>
<name>A0AAD8A8H1_DIPPU</name>
<evidence type="ECO:0000313" key="2">
    <source>
        <dbReference type="EMBL" id="KAJ9594001.1"/>
    </source>
</evidence>
<comment type="caution">
    <text evidence="2">The sequence shown here is derived from an EMBL/GenBank/DDBJ whole genome shotgun (WGS) entry which is preliminary data.</text>
</comment>
<feature type="non-terminal residue" evidence="2">
    <location>
        <position position="1"/>
    </location>
</feature>
<feature type="compositionally biased region" description="Basic residues" evidence="1">
    <location>
        <begin position="42"/>
        <end position="56"/>
    </location>
</feature>
<reference evidence="2" key="2">
    <citation type="submission" date="2023-05" db="EMBL/GenBank/DDBJ databases">
        <authorList>
            <person name="Fouks B."/>
        </authorList>
    </citation>
    <scope>NUCLEOTIDE SEQUENCE</scope>
    <source>
        <strain evidence="2">Stay&amp;Tobe</strain>
        <tissue evidence="2">Testes</tissue>
    </source>
</reference>